<organism evidence="1">
    <name type="scientific">hydrothermal vent metagenome</name>
    <dbReference type="NCBI Taxonomy" id="652676"/>
    <lineage>
        <taxon>unclassified sequences</taxon>
        <taxon>metagenomes</taxon>
        <taxon>ecological metagenomes</taxon>
    </lineage>
</organism>
<dbReference type="InterPro" id="IPR013078">
    <property type="entry name" value="His_Pase_superF_clade-1"/>
</dbReference>
<reference evidence="1" key="1">
    <citation type="submission" date="2018-06" db="EMBL/GenBank/DDBJ databases">
        <authorList>
            <person name="Zhirakovskaya E."/>
        </authorList>
    </citation>
    <scope>NUCLEOTIDE SEQUENCE</scope>
</reference>
<dbReference type="GO" id="GO:0101006">
    <property type="term" value="F:protein histidine phosphatase activity"/>
    <property type="evidence" value="ECO:0007669"/>
    <property type="project" value="TreeGrafter"/>
</dbReference>
<dbReference type="Gene3D" id="3.40.50.1240">
    <property type="entry name" value="Phosphoglycerate mutase-like"/>
    <property type="match status" value="1"/>
</dbReference>
<evidence type="ECO:0000313" key="1">
    <source>
        <dbReference type="EMBL" id="VAW40793.1"/>
    </source>
</evidence>
<gene>
    <name evidence="1" type="ORF">MNBD_DELTA03-1508</name>
</gene>
<dbReference type="CDD" id="cd07067">
    <property type="entry name" value="HP_PGM_like"/>
    <property type="match status" value="1"/>
</dbReference>
<dbReference type="GO" id="GO:0042132">
    <property type="term" value="F:fructose 1,6-bisphosphate 1-phosphatase activity"/>
    <property type="evidence" value="ECO:0007669"/>
    <property type="project" value="UniProtKB-EC"/>
</dbReference>
<dbReference type="SUPFAM" id="SSF53254">
    <property type="entry name" value="Phosphoglycerate mutase-like"/>
    <property type="match status" value="1"/>
</dbReference>
<accession>A0A3B0VKH6</accession>
<keyword evidence="1" id="KW-0378">Hydrolase</keyword>
<proteinExistence type="predicted"/>
<dbReference type="Pfam" id="PF00300">
    <property type="entry name" value="His_Phos_1"/>
    <property type="match status" value="1"/>
</dbReference>
<dbReference type="EC" id="3.1.3.23" evidence="1"/>
<dbReference type="InterPro" id="IPR029033">
    <property type="entry name" value="His_PPase_superfam"/>
</dbReference>
<dbReference type="GO" id="GO:0070297">
    <property type="term" value="P:regulation of phosphorelay signal transduction system"/>
    <property type="evidence" value="ECO:0007669"/>
    <property type="project" value="TreeGrafter"/>
</dbReference>
<dbReference type="SMART" id="SM00855">
    <property type="entry name" value="PGAM"/>
    <property type="match status" value="1"/>
</dbReference>
<protein>
    <submittedName>
        <fullName evidence="1">Fructose-1,6-bisphosphatase, Mycobacterial type SUP1 Sugar phosphatase SUP1</fullName>
        <ecNumber evidence="1">3.1.3.11</ecNumber>
        <ecNumber evidence="1">3.1.3.23</ecNumber>
    </submittedName>
</protein>
<name>A0A3B0VKH6_9ZZZZ</name>
<dbReference type="PANTHER" id="PTHR48100:SF15">
    <property type="entry name" value="SEDOHEPTULOSE 1,7-BISPHOSPHATASE"/>
    <property type="match status" value="1"/>
</dbReference>
<dbReference type="EMBL" id="UOEX01000354">
    <property type="protein sequence ID" value="VAW40793.1"/>
    <property type="molecule type" value="Genomic_DNA"/>
</dbReference>
<dbReference type="InterPro" id="IPR050275">
    <property type="entry name" value="PGM_Phosphatase"/>
</dbReference>
<sequence>MGSEAERGLKINTIMIENKQKIWLVRHGETEWAVLGRHTGRSDIPLTNMGVMQAEALGVRLAAHPFALVLSSPLQRAAETCRLAGYGEQAEFVDNLQEWDYGLYEGRTTLDIRSEKPAWTIWSGDPPGGETLAQVAGRADIIIDRAAAVDGDSLIFAHAHMLRVIAARWLGLPPKAARLLMLGTASLSILGYEHESRVIINWNDLCHLSGLKGK</sequence>
<dbReference type="AlphaFoldDB" id="A0A3B0VKH6"/>
<dbReference type="EC" id="3.1.3.11" evidence="1"/>
<dbReference type="PANTHER" id="PTHR48100">
    <property type="entry name" value="BROAD-SPECIFICITY PHOSPHATASE YOR283W-RELATED"/>
    <property type="match status" value="1"/>
</dbReference>